<dbReference type="InterPro" id="IPR047817">
    <property type="entry name" value="ABC2_TM_bact-type"/>
</dbReference>
<dbReference type="PANTHER" id="PTHR30413">
    <property type="entry name" value="INNER MEMBRANE TRANSPORT PERMEASE"/>
    <property type="match status" value="1"/>
</dbReference>
<keyword evidence="6 8" id="KW-1133">Transmembrane helix</keyword>
<organism evidence="10 11">
    <name type="scientific">Methanobrevibacter oralis</name>
    <dbReference type="NCBI Taxonomy" id="66851"/>
    <lineage>
        <taxon>Archaea</taxon>
        <taxon>Methanobacteriati</taxon>
        <taxon>Methanobacteriota</taxon>
        <taxon>Methanomada group</taxon>
        <taxon>Methanobacteria</taxon>
        <taxon>Methanobacteriales</taxon>
        <taxon>Methanobacteriaceae</taxon>
        <taxon>Methanobrevibacter</taxon>
    </lineage>
</organism>
<keyword evidence="2" id="KW-0813">Transport</keyword>
<feature type="transmembrane region" description="Helical" evidence="8">
    <location>
        <begin position="133"/>
        <end position="157"/>
    </location>
</feature>
<evidence type="ECO:0000256" key="4">
    <source>
        <dbReference type="ARBA" id="ARBA00022519"/>
    </source>
</evidence>
<keyword evidence="11" id="KW-1185">Reference proteome</keyword>
<dbReference type="GO" id="GO:0140359">
    <property type="term" value="F:ABC-type transporter activity"/>
    <property type="evidence" value="ECO:0007669"/>
    <property type="project" value="InterPro"/>
</dbReference>
<evidence type="ECO:0000256" key="6">
    <source>
        <dbReference type="ARBA" id="ARBA00022989"/>
    </source>
</evidence>
<keyword evidence="5 8" id="KW-0812">Transmembrane</keyword>
<sequence>MSLQEDENNSDFKVKHLLIKFNKIIVNRKLVENMFDTMAEKKFLLQQLVKRDFTSKYKDSVLGIAWSFFNPLLIMLVFTAIFSMLFGRQIENYPVYFLSGRLIYDFYSAGTKGSMRSIRRNSGILKKIYVPKYMFSISSVCYEFINFLISFVILFGVMIITGAPFHSTILFAIIPLLFLVILIFGIGLILAVCNTYFTDIGYLYNVFTLVLMYASALFYPIEIVPATVQKIFTLNPVYTAICCFRECVVFGIIPDITQILYLATFAMIVLIIGILLFSIYEKKLALEI</sequence>
<dbReference type="InterPro" id="IPR013525">
    <property type="entry name" value="ABC2_TM"/>
</dbReference>
<dbReference type="STRING" id="66851.MBORA_10530"/>
<feature type="transmembrane region" description="Helical" evidence="8">
    <location>
        <begin position="169"/>
        <end position="190"/>
    </location>
</feature>
<dbReference type="PROSITE" id="PS51012">
    <property type="entry name" value="ABC_TM2"/>
    <property type="match status" value="1"/>
</dbReference>
<reference evidence="11" key="1">
    <citation type="journal article" date="2016" name="Genome Announc.">
        <title>Draft Genome Sequences of Methanobrevibacter curvatus DSM11111, Methanobrevibacter cuticularis DSM11139, Methanobrevibacter filiformis DSM11501, and Methanobrevibacter oralis DSM7256.</title>
        <authorList>
            <person name="Poehlein A."/>
            <person name="Seedorf H."/>
        </authorList>
    </citation>
    <scope>NUCLEOTIDE SEQUENCE [LARGE SCALE GENOMIC DNA]</scope>
    <source>
        <strain evidence="11">DSM 7256 / JCM 30027 / ZR</strain>
    </source>
</reference>
<accession>A0A162FNP2</accession>
<feature type="transmembrane region" description="Helical" evidence="8">
    <location>
        <begin position="259"/>
        <end position="280"/>
    </location>
</feature>
<dbReference type="PANTHER" id="PTHR30413:SF8">
    <property type="entry name" value="TRANSPORT PERMEASE PROTEIN"/>
    <property type="match status" value="1"/>
</dbReference>
<evidence type="ECO:0000313" key="11">
    <source>
        <dbReference type="Proteomes" id="UP000077428"/>
    </source>
</evidence>
<evidence type="ECO:0000256" key="8">
    <source>
        <dbReference type="SAM" id="Phobius"/>
    </source>
</evidence>
<evidence type="ECO:0000259" key="9">
    <source>
        <dbReference type="PROSITE" id="PS51012"/>
    </source>
</evidence>
<dbReference type="PIRSF" id="PIRSF006648">
    <property type="entry name" value="DrrB"/>
    <property type="match status" value="1"/>
</dbReference>
<keyword evidence="7 8" id="KW-0472">Membrane</keyword>
<evidence type="ECO:0000256" key="3">
    <source>
        <dbReference type="ARBA" id="ARBA00022475"/>
    </source>
</evidence>
<evidence type="ECO:0000256" key="2">
    <source>
        <dbReference type="ARBA" id="ARBA00022448"/>
    </source>
</evidence>
<comment type="subcellular location">
    <subcellularLocation>
        <location evidence="1">Cell inner membrane</location>
        <topology evidence="1">Multi-pass membrane protein</topology>
    </subcellularLocation>
</comment>
<proteinExistence type="predicted"/>
<dbReference type="PRINTS" id="PR00164">
    <property type="entry name" value="ABC2TRNSPORT"/>
</dbReference>
<dbReference type="PATRIC" id="fig|66851.6.peg.1155"/>
<feature type="domain" description="ABC transmembrane type-2" evidence="9">
    <location>
        <begin position="62"/>
        <end position="280"/>
    </location>
</feature>
<comment type="caution">
    <text evidence="10">The sequence shown here is derived from an EMBL/GenBank/DDBJ whole genome shotgun (WGS) entry which is preliminary data.</text>
</comment>
<evidence type="ECO:0000256" key="1">
    <source>
        <dbReference type="ARBA" id="ARBA00004429"/>
    </source>
</evidence>
<keyword evidence="3" id="KW-1003">Cell membrane</keyword>
<evidence type="ECO:0000256" key="7">
    <source>
        <dbReference type="ARBA" id="ARBA00023136"/>
    </source>
</evidence>
<feature type="transmembrane region" description="Helical" evidence="8">
    <location>
        <begin position="61"/>
        <end position="86"/>
    </location>
</feature>
<dbReference type="Pfam" id="PF01061">
    <property type="entry name" value="ABC2_membrane"/>
    <property type="match status" value="1"/>
</dbReference>
<evidence type="ECO:0000256" key="5">
    <source>
        <dbReference type="ARBA" id="ARBA00022692"/>
    </source>
</evidence>
<dbReference type="Proteomes" id="UP000077428">
    <property type="component" value="Unassembled WGS sequence"/>
</dbReference>
<dbReference type="GO" id="GO:0015920">
    <property type="term" value="P:lipopolysaccharide transport"/>
    <property type="evidence" value="ECO:0007669"/>
    <property type="project" value="TreeGrafter"/>
</dbReference>
<keyword evidence="4" id="KW-0997">Cell inner membrane</keyword>
<dbReference type="InterPro" id="IPR000412">
    <property type="entry name" value="ABC_2_transport"/>
</dbReference>
<dbReference type="EMBL" id="LWMU01000063">
    <property type="protein sequence ID" value="KZX12790.1"/>
    <property type="molecule type" value="Genomic_DNA"/>
</dbReference>
<dbReference type="GO" id="GO:0043190">
    <property type="term" value="C:ATP-binding cassette (ABC) transporter complex"/>
    <property type="evidence" value="ECO:0007669"/>
    <property type="project" value="InterPro"/>
</dbReference>
<dbReference type="AlphaFoldDB" id="A0A162FNP2"/>
<name>A0A162FNP2_METOA</name>
<evidence type="ECO:0000313" key="10">
    <source>
        <dbReference type="EMBL" id="KZX12790.1"/>
    </source>
</evidence>
<feature type="transmembrane region" description="Helical" evidence="8">
    <location>
        <begin position="202"/>
        <end position="219"/>
    </location>
</feature>
<protein>
    <submittedName>
        <fullName evidence="10">Polysialic acid transport protein KpsM</fullName>
    </submittedName>
</protein>
<gene>
    <name evidence="10" type="primary">kpsM_1</name>
    <name evidence="10" type="ORF">MBORA_10530</name>
</gene>